<dbReference type="PANTHER" id="PTHR42920">
    <property type="entry name" value="OS03G0707200 PROTEIN-RELATED"/>
    <property type="match status" value="1"/>
</dbReference>
<evidence type="ECO:0000259" key="7">
    <source>
        <dbReference type="Pfam" id="PF00892"/>
    </source>
</evidence>
<evidence type="ECO:0000313" key="8">
    <source>
        <dbReference type="EMBL" id="SUB96695.1"/>
    </source>
</evidence>
<dbReference type="Proteomes" id="UP000255283">
    <property type="component" value="Unassembled WGS sequence"/>
</dbReference>
<name>A0AAQ1UNE7_9BACT</name>
<dbReference type="EMBL" id="UGTJ01000002">
    <property type="protein sequence ID" value="SUB96695.1"/>
    <property type="molecule type" value="Genomic_DNA"/>
</dbReference>
<keyword evidence="3 6" id="KW-0812">Transmembrane</keyword>
<feature type="domain" description="EamA" evidence="7">
    <location>
        <begin position="159"/>
        <end position="295"/>
    </location>
</feature>
<evidence type="ECO:0000256" key="3">
    <source>
        <dbReference type="ARBA" id="ARBA00022692"/>
    </source>
</evidence>
<evidence type="ECO:0000256" key="4">
    <source>
        <dbReference type="ARBA" id="ARBA00022989"/>
    </source>
</evidence>
<evidence type="ECO:0000256" key="5">
    <source>
        <dbReference type="ARBA" id="ARBA00023136"/>
    </source>
</evidence>
<keyword evidence="5 6" id="KW-0472">Membrane</keyword>
<proteinExistence type="predicted"/>
<feature type="transmembrane region" description="Helical" evidence="6">
    <location>
        <begin position="43"/>
        <end position="62"/>
    </location>
</feature>
<accession>A0AAQ1UNE7</accession>
<reference evidence="8 9" key="1">
    <citation type="submission" date="2018-06" db="EMBL/GenBank/DDBJ databases">
        <authorList>
            <consortium name="Pathogen Informatics"/>
            <person name="Doyle S."/>
        </authorList>
    </citation>
    <scope>NUCLEOTIDE SEQUENCE [LARGE SCALE GENOMIC DNA]</scope>
    <source>
        <strain evidence="8 9">NCTC13063</strain>
    </source>
</reference>
<dbReference type="GO" id="GO:0005886">
    <property type="term" value="C:plasma membrane"/>
    <property type="evidence" value="ECO:0007669"/>
    <property type="project" value="UniProtKB-SubCell"/>
</dbReference>
<protein>
    <submittedName>
        <fullName evidence="8">Probable amino-acid metabolite efflux pump</fullName>
    </submittedName>
</protein>
<dbReference type="InterPro" id="IPR000620">
    <property type="entry name" value="EamA_dom"/>
</dbReference>
<dbReference type="AlphaFoldDB" id="A0AAQ1UNE7"/>
<evidence type="ECO:0000256" key="1">
    <source>
        <dbReference type="ARBA" id="ARBA00004651"/>
    </source>
</evidence>
<feature type="transmembrane region" description="Helical" evidence="6">
    <location>
        <begin position="103"/>
        <end position="123"/>
    </location>
</feature>
<dbReference type="PANTHER" id="PTHR42920:SF11">
    <property type="entry name" value="INNER MEMBRANE PROTEIN YTFF"/>
    <property type="match status" value="1"/>
</dbReference>
<feature type="transmembrane region" description="Helical" evidence="6">
    <location>
        <begin position="194"/>
        <end position="211"/>
    </location>
</feature>
<dbReference type="InterPro" id="IPR051258">
    <property type="entry name" value="Diverse_Substrate_Transporter"/>
</dbReference>
<feature type="transmembrane region" description="Helical" evidence="6">
    <location>
        <begin position="12"/>
        <end position="31"/>
    </location>
</feature>
<organism evidence="8 9">
    <name type="scientific">Segatella buccae</name>
    <dbReference type="NCBI Taxonomy" id="28126"/>
    <lineage>
        <taxon>Bacteria</taxon>
        <taxon>Pseudomonadati</taxon>
        <taxon>Bacteroidota</taxon>
        <taxon>Bacteroidia</taxon>
        <taxon>Bacteroidales</taxon>
        <taxon>Prevotellaceae</taxon>
        <taxon>Segatella</taxon>
    </lineage>
</organism>
<feature type="transmembrane region" description="Helical" evidence="6">
    <location>
        <begin position="162"/>
        <end position="182"/>
    </location>
</feature>
<evidence type="ECO:0000313" key="9">
    <source>
        <dbReference type="Proteomes" id="UP000255283"/>
    </source>
</evidence>
<sequence length="297" mass="32861">MYFCTEMRVTKNLGYHLLAAIVVLIWGGTFVNSKVLILHGMTPAEIFTLRFLLAYICIWFISPRRLMADNLRDEGRMVLLGLTGGSLYFVSENMAVGISYVNNVSFIVCTAPLITVMMAMVLFREEKMTWPLFLGSTLALTGVGLVIFNGHFVLQLNPLGDLLALAAAVCWAIYSILMKGVSRRYSAVFITRKVFFYGLVTMLPFFAVTPWTFPLSGLLRPEIWGNLLFLGVVASFLCFALWSLSIKKLGALKASNYVYLNPVTTVVASALVLNEPMTWMAGVGSAMILTGVFLANK</sequence>
<keyword evidence="2" id="KW-1003">Cell membrane</keyword>
<keyword evidence="4 6" id="KW-1133">Transmembrane helix</keyword>
<feature type="domain" description="EamA" evidence="7">
    <location>
        <begin position="16"/>
        <end position="147"/>
    </location>
</feature>
<dbReference type="InterPro" id="IPR037185">
    <property type="entry name" value="EmrE-like"/>
</dbReference>
<comment type="subcellular location">
    <subcellularLocation>
        <location evidence="1">Cell membrane</location>
        <topology evidence="1">Multi-pass membrane protein</topology>
    </subcellularLocation>
</comment>
<feature type="transmembrane region" description="Helical" evidence="6">
    <location>
        <begin position="256"/>
        <end position="273"/>
    </location>
</feature>
<feature type="transmembrane region" description="Helical" evidence="6">
    <location>
        <begin position="74"/>
        <end position="91"/>
    </location>
</feature>
<comment type="caution">
    <text evidence="8">The sequence shown here is derived from an EMBL/GenBank/DDBJ whole genome shotgun (WGS) entry which is preliminary data.</text>
</comment>
<dbReference type="SUPFAM" id="SSF103481">
    <property type="entry name" value="Multidrug resistance efflux transporter EmrE"/>
    <property type="match status" value="2"/>
</dbReference>
<feature type="transmembrane region" description="Helical" evidence="6">
    <location>
        <begin position="279"/>
        <end position="296"/>
    </location>
</feature>
<evidence type="ECO:0000256" key="2">
    <source>
        <dbReference type="ARBA" id="ARBA00022475"/>
    </source>
</evidence>
<dbReference type="Pfam" id="PF00892">
    <property type="entry name" value="EamA"/>
    <property type="match status" value="2"/>
</dbReference>
<evidence type="ECO:0000256" key="6">
    <source>
        <dbReference type="SAM" id="Phobius"/>
    </source>
</evidence>
<gene>
    <name evidence="8" type="primary">eamA</name>
    <name evidence="8" type="ORF">NCTC13063_02466</name>
</gene>
<feature type="transmembrane region" description="Helical" evidence="6">
    <location>
        <begin position="130"/>
        <end position="150"/>
    </location>
</feature>
<feature type="transmembrane region" description="Helical" evidence="6">
    <location>
        <begin position="223"/>
        <end position="244"/>
    </location>
</feature>